<protein>
    <submittedName>
        <fullName evidence="2">Uncharacterized protein</fullName>
    </submittedName>
</protein>
<reference evidence="2" key="2">
    <citation type="journal article" date="2021" name="Syst. Appl. Microbiol.">
        <title>Roseomonas hellenica sp. nov., isolated from roots of wild-growing Alkanna tinctoria.</title>
        <authorList>
            <person name="Rat A."/>
            <person name="Naranjo H.D."/>
            <person name="Lebbe L."/>
            <person name="Cnockaert M."/>
            <person name="Krigas N."/>
            <person name="Grigoriadou K."/>
            <person name="Maloupa E."/>
            <person name="Willems A."/>
        </authorList>
    </citation>
    <scope>NUCLEOTIDE SEQUENCE</scope>
    <source>
        <strain evidence="2">LMG 31228</strain>
    </source>
</reference>
<evidence type="ECO:0000256" key="1">
    <source>
        <dbReference type="SAM" id="SignalP"/>
    </source>
</evidence>
<sequence length="104" mass="10289">MSNSIIRIVVAAAVAVSGGAPGAQAYRHAGSYTPQIEGSGENQSVAHPSAAVFGAVQPRAVITGSGENQSVEHQGVPAPTPPGYVARIVGGGENVSVMHFPSGG</sequence>
<proteinExistence type="predicted"/>
<organism evidence="2 3">
    <name type="scientific">Neoroseomonas eburnea</name>
    <dbReference type="NCBI Taxonomy" id="1346889"/>
    <lineage>
        <taxon>Bacteria</taxon>
        <taxon>Pseudomonadati</taxon>
        <taxon>Pseudomonadota</taxon>
        <taxon>Alphaproteobacteria</taxon>
        <taxon>Acetobacterales</taxon>
        <taxon>Acetobacteraceae</taxon>
        <taxon>Neoroseomonas</taxon>
    </lineage>
</organism>
<reference evidence="2" key="1">
    <citation type="submission" date="2020-01" db="EMBL/GenBank/DDBJ databases">
        <authorList>
            <person name="Rat A."/>
        </authorList>
    </citation>
    <scope>NUCLEOTIDE SEQUENCE</scope>
    <source>
        <strain evidence="2">LMG 31228</strain>
    </source>
</reference>
<name>A0A9X9XCS1_9PROT</name>
<evidence type="ECO:0000313" key="2">
    <source>
        <dbReference type="EMBL" id="MBR0681507.1"/>
    </source>
</evidence>
<keyword evidence="1" id="KW-0732">Signal</keyword>
<dbReference type="RefSeq" id="WP_211847039.1">
    <property type="nucleotide sequence ID" value="NZ_JAAEDL010000012.1"/>
</dbReference>
<feature type="signal peptide" evidence="1">
    <location>
        <begin position="1"/>
        <end position="25"/>
    </location>
</feature>
<dbReference type="Proteomes" id="UP001138709">
    <property type="component" value="Unassembled WGS sequence"/>
</dbReference>
<dbReference type="EMBL" id="JAAEDL010000012">
    <property type="protein sequence ID" value="MBR0681507.1"/>
    <property type="molecule type" value="Genomic_DNA"/>
</dbReference>
<accession>A0A9X9XCS1</accession>
<keyword evidence="3" id="KW-1185">Reference proteome</keyword>
<feature type="chain" id="PRO_5040937225" evidence="1">
    <location>
        <begin position="26"/>
        <end position="104"/>
    </location>
</feature>
<dbReference type="AlphaFoldDB" id="A0A9X9XCS1"/>
<comment type="caution">
    <text evidence="2">The sequence shown here is derived from an EMBL/GenBank/DDBJ whole genome shotgun (WGS) entry which is preliminary data.</text>
</comment>
<evidence type="ECO:0000313" key="3">
    <source>
        <dbReference type="Proteomes" id="UP001138709"/>
    </source>
</evidence>
<gene>
    <name evidence="2" type="ORF">GXW74_13510</name>
</gene>